<dbReference type="RefSeq" id="XP_017293419.1">
    <property type="nucleotide sequence ID" value="XM_017437930.3"/>
</dbReference>
<keyword evidence="5 6" id="KW-0472">Membrane</keyword>
<evidence type="ECO:0000256" key="5">
    <source>
        <dbReference type="ARBA" id="ARBA00023136"/>
    </source>
</evidence>
<dbReference type="KEGG" id="kmr:108248888"/>
<evidence type="ECO:0000256" key="4">
    <source>
        <dbReference type="ARBA" id="ARBA00022989"/>
    </source>
</evidence>
<evidence type="ECO:0000256" key="2">
    <source>
        <dbReference type="ARBA" id="ARBA00009565"/>
    </source>
</evidence>
<proteinExistence type="inferred from homology"/>
<sequence>MSVTVTKNDGVTVLTMSSDPENIWPPLCQIISNLCYSPKCCSVSGQLRKAQRTSLSVLGAIQIMIGLLNIGLGLILLSRSDYPWDFVMTGFPFWSGALFIVFGVMCILTEKFPSLCLIILNVTLNLAGVAFAITAMVLYIIHVADLVLVWWRSCEDYPYWYPERTTRLPSPYEARLSENCIVGKKTLLTLLRGINSVLIVLSVLELCVVISTVVIGIKELKSSKKKENQSPDEPEYCKLQPEKIVVSAA</sequence>
<organism evidence="7 8">
    <name type="scientific">Kryptolebias marmoratus</name>
    <name type="common">Mangrove killifish</name>
    <name type="synonym">Rivulus marmoratus</name>
    <dbReference type="NCBI Taxonomy" id="37003"/>
    <lineage>
        <taxon>Eukaryota</taxon>
        <taxon>Metazoa</taxon>
        <taxon>Chordata</taxon>
        <taxon>Craniata</taxon>
        <taxon>Vertebrata</taxon>
        <taxon>Euteleostomi</taxon>
        <taxon>Actinopterygii</taxon>
        <taxon>Neopterygii</taxon>
        <taxon>Teleostei</taxon>
        <taxon>Neoteleostei</taxon>
        <taxon>Acanthomorphata</taxon>
        <taxon>Ovalentaria</taxon>
        <taxon>Atherinomorphae</taxon>
        <taxon>Cyprinodontiformes</taxon>
        <taxon>Rivulidae</taxon>
        <taxon>Kryptolebias</taxon>
    </lineage>
</organism>
<comment type="subcellular location">
    <subcellularLocation>
        <location evidence="1">Membrane</location>
        <topology evidence="1">Multi-pass membrane protein</topology>
    </subcellularLocation>
</comment>
<accession>A0A3Q3AUK7</accession>
<evidence type="ECO:0000313" key="8">
    <source>
        <dbReference type="Proteomes" id="UP000264800"/>
    </source>
</evidence>
<dbReference type="PANTHER" id="PTHR23320:SF125">
    <property type="entry name" value="TRANSMEMBRANE PROTEIN 176L.1-RELATED"/>
    <property type="match status" value="1"/>
</dbReference>
<evidence type="ECO:0000256" key="1">
    <source>
        <dbReference type="ARBA" id="ARBA00004141"/>
    </source>
</evidence>
<dbReference type="PANTHER" id="PTHR23320">
    <property type="entry name" value="MEMBRANE-SPANNING 4-DOMAINS SUBFAMILY A MS4A -RELATED"/>
    <property type="match status" value="1"/>
</dbReference>
<evidence type="ECO:0000256" key="3">
    <source>
        <dbReference type="ARBA" id="ARBA00022692"/>
    </source>
</evidence>
<feature type="transmembrane region" description="Helical" evidence="6">
    <location>
        <begin position="194"/>
        <end position="217"/>
    </location>
</feature>
<keyword evidence="8" id="KW-1185">Reference proteome</keyword>
<dbReference type="Ensembl" id="ENSKMAT00000020991.1">
    <property type="protein sequence ID" value="ENSKMAP00000020718.1"/>
    <property type="gene ID" value="ENSKMAG00000015404.1"/>
</dbReference>
<keyword evidence="4 6" id="KW-1133">Transmembrane helix</keyword>
<dbReference type="InterPro" id="IPR007237">
    <property type="entry name" value="CD20-like"/>
</dbReference>
<dbReference type="GO" id="GO:0016020">
    <property type="term" value="C:membrane"/>
    <property type="evidence" value="ECO:0007669"/>
    <property type="project" value="UniProtKB-SubCell"/>
</dbReference>
<dbReference type="InterPro" id="IPR030417">
    <property type="entry name" value="MS4A"/>
</dbReference>
<dbReference type="OMA" id="CREDYYE"/>
<feature type="transmembrane region" description="Helical" evidence="6">
    <location>
        <begin position="89"/>
        <end position="108"/>
    </location>
</feature>
<feature type="transmembrane region" description="Helical" evidence="6">
    <location>
        <begin position="55"/>
        <end position="77"/>
    </location>
</feature>
<dbReference type="STRING" id="37003.ENSKMAP00000020718"/>
<reference evidence="7" key="2">
    <citation type="submission" date="2025-09" db="UniProtKB">
        <authorList>
            <consortium name="Ensembl"/>
        </authorList>
    </citation>
    <scope>IDENTIFICATION</scope>
</reference>
<comment type="similarity">
    <text evidence="2">Belongs to the MS4A family.</text>
</comment>
<dbReference type="Proteomes" id="UP000264800">
    <property type="component" value="Unplaced"/>
</dbReference>
<name>A0A3Q3AUK7_KRYMA</name>
<reference evidence="7" key="1">
    <citation type="submission" date="2025-08" db="UniProtKB">
        <authorList>
            <consortium name="Ensembl"/>
        </authorList>
    </citation>
    <scope>IDENTIFICATION</scope>
</reference>
<evidence type="ECO:0000313" key="7">
    <source>
        <dbReference type="Ensembl" id="ENSKMAP00000020718.1"/>
    </source>
</evidence>
<protein>
    <submittedName>
        <fullName evidence="7">Membrane-spanning 4-domains subfamily A member 8-like</fullName>
    </submittedName>
</protein>
<dbReference type="GeneTree" id="ENSGT00510000051675"/>
<dbReference type="GeneID" id="108248888"/>
<dbReference type="Pfam" id="PF04103">
    <property type="entry name" value="CD20"/>
    <property type="match status" value="1"/>
</dbReference>
<evidence type="ECO:0000256" key="6">
    <source>
        <dbReference type="SAM" id="Phobius"/>
    </source>
</evidence>
<feature type="transmembrane region" description="Helical" evidence="6">
    <location>
        <begin position="115"/>
        <end position="141"/>
    </location>
</feature>
<keyword evidence="3 6" id="KW-0812">Transmembrane</keyword>
<dbReference type="AlphaFoldDB" id="A0A3Q3AUK7"/>
<dbReference type="OrthoDB" id="8951938at2759"/>